<feature type="domain" description="Helicase ATP-binding" evidence="5">
    <location>
        <begin position="350"/>
        <end position="522"/>
    </location>
</feature>
<dbReference type="AlphaFoldDB" id="A0AAX3DTP5"/>
<evidence type="ECO:0000256" key="2">
    <source>
        <dbReference type="ARBA" id="ARBA00022801"/>
    </source>
</evidence>
<dbReference type="GO" id="GO:0005524">
    <property type="term" value="F:ATP binding"/>
    <property type="evidence" value="ECO:0007669"/>
    <property type="project" value="UniProtKB-KW"/>
</dbReference>
<dbReference type="EMBL" id="CP076676">
    <property type="protein sequence ID" value="UYO37641.1"/>
    <property type="molecule type" value="Genomic_DNA"/>
</dbReference>
<dbReference type="SMART" id="SM00487">
    <property type="entry name" value="DEXDc"/>
    <property type="match status" value="1"/>
</dbReference>
<proteinExistence type="predicted"/>
<dbReference type="InterPro" id="IPR050474">
    <property type="entry name" value="Hel308_SKI2-like"/>
</dbReference>
<keyword evidence="3 6" id="KW-0347">Helicase</keyword>
<keyword evidence="2" id="KW-0378">Hydrolase</keyword>
<evidence type="ECO:0000313" key="6">
    <source>
        <dbReference type="EMBL" id="UYO37641.1"/>
    </source>
</evidence>
<gene>
    <name evidence="6" type="ORF">KQX62_12855</name>
</gene>
<dbReference type="PANTHER" id="PTHR47961">
    <property type="entry name" value="DNA POLYMERASE THETA, PUTATIVE (AFU_ORTHOLOGUE AFUA_1G05260)-RELATED"/>
    <property type="match status" value="1"/>
</dbReference>
<dbReference type="SUPFAM" id="SSF52540">
    <property type="entry name" value="P-loop containing nucleoside triphosphate hydrolases"/>
    <property type="match status" value="1"/>
</dbReference>
<dbReference type="Gene3D" id="3.40.50.300">
    <property type="entry name" value="P-loop containing nucleotide triphosphate hydrolases"/>
    <property type="match status" value="2"/>
</dbReference>
<evidence type="ECO:0000313" key="7">
    <source>
        <dbReference type="Proteomes" id="UP001163166"/>
    </source>
</evidence>
<evidence type="ECO:0000256" key="3">
    <source>
        <dbReference type="ARBA" id="ARBA00022806"/>
    </source>
</evidence>
<keyword evidence="4" id="KW-0067">ATP-binding</keyword>
<dbReference type="PANTHER" id="PTHR47961:SF6">
    <property type="entry name" value="DNA-DIRECTED DNA POLYMERASE"/>
    <property type="match status" value="1"/>
</dbReference>
<dbReference type="PROSITE" id="PS51192">
    <property type="entry name" value="HELICASE_ATP_BIND_1"/>
    <property type="match status" value="1"/>
</dbReference>
<protein>
    <submittedName>
        <fullName evidence="6">DEAD/DEAH box helicase</fullName>
    </submittedName>
</protein>
<dbReference type="Proteomes" id="UP001163166">
    <property type="component" value="Chromosome"/>
</dbReference>
<dbReference type="InterPro" id="IPR027417">
    <property type="entry name" value="P-loop_NTPase"/>
</dbReference>
<dbReference type="Pfam" id="PF00270">
    <property type="entry name" value="DEAD"/>
    <property type="match status" value="1"/>
</dbReference>
<reference evidence="6" key="1">
    <citation type="journal article" date="2022" name="Biol. Control">
        <title>In silico genomic analysis of Rhodopseudomonas palustris strains revealed potential biocontrol agents and crop yield enhancers.</title>
        <authorList>
            <person name="Surachat K."/>
            <person name="Kantachote D."/>
            <person name="Deachamag P."/>
            <person name="Wonglapsuwan M."/>
        </authorList>
    </citation>
    <scope>NUCLEOTIDE SEQUENCE</scope>
    <source>
        <strain evidence="6">TLS06</strain>
    </source>
</reference>
<keyword evidence="1" id="KW-0547">Nucleotide-binding</keyword>
<evidence type="ECO:0000256" key="4">
    <source>
        <dbReference type="ARBA" id="ARBA00022840"/>
    </source>
</evidence>
<sequence>MKVATPSSISFTIAFGARVMALEAERLEVAETIRRELGQPNSLTSEQARLFVRCLQFSWQVPPIRWSERESREQLADARRLLHAAELFRELDGETSRSAVECYRRAGEIFEWLARADDPLKGLLPVALMAAGAYQLGELPAMAASVLRQGVISGQAGDLDFDLIANQPEPDEDLTGEVWERGAGIPEDIPEGGNGRLYSAFFQADFDETLRLAADFWALNPELTSRQGSAAILAEDAEDRVAWYLVVELVRAIGLASDALRRGDERRLLLARRKFVGLRTLAVRSTSEDIWTLISLLQATVERFASASLYPRIERMAAAAPAFVPRLRYFARDQFARGRGVLWTSQIQGLDRLAEASSFALCTPTGSGKTLVANLALIKELLIAERSALEPAPLALYLVPSRALAGEVEAKLTAELGRDLIITGLYGGADWGITDYWLTAEVSTVLIATVEKADALMRYLGPLLIGRLKLLIIDEAHQVVADDRPEELAKLADHSSRAMRLESLVSRILALKPEVIRIALTAVAGGAAAPVARWMEARADAAAVGVNYRSTRQLVGTLEASRGIPPRVQLDQMNGFPLYVRGREEAVYLPLRIPVMPELPAAVRASVDRFNQLHILWTALHLRNTGRRILISVPQEPEQTMRWFAECLVRPDWNELARFAEPDEPDLQGRYRQTVAACLDYCGDASYELALLRSGIATNHGQMPQRLRRLMTDLIDRRICAVTVATATLTEGVNLPFDMIFLTSLRRQTFNQITQRQVVSHLSTSEFRNLAGRAGRPGSAEGVEGMTLVALPQGPSATSPRQVALQRRQVERMNGDYDYLLHRLAAEAAPNAIVRSPLALLLRLIAQYLQQLYGIAPGEQMMTWLETTLPENITAEVGTSAQTEHALLADGLDELDAILLAANEELVRVMAAPLDGTSAETFLRNLWSRSFAQVAATQEAWLEQAFIHRGRSLVERIYPDAAQRRRLYQFGYAPTVGRRFEPVAPLIRAELASAAAYGTEPPAERLARFVRLGDLVRAYPGFGFRVRGTVGDQEILANWTEVLSWWLKVPGATSPRPLDLRAWQRFVADNLDFRLGVAIGAVVAEAWSAGAGGAQTPDLATWREKTQLPWFGFWIRELLRWGTLDPFVAFCLSQGLADTRESAERRRHEFDVFLTSARPVPTDEDYIDPQLFLSWQHQLPRRDLAAAASINLTAELVGADGSQGRYGVLPVTTAAGTTWYDAAGFLLARTQGHTLRRDSYRSDFELITDGAVRIERTFEWRGARS</sequence>
<dbReference type="GO" id="GO:0016787">
    <property type="term" value="F:hydrolase activity"/>
    <property type="evidence" value="ECO:0007669"/>
    <property type="project" value="UniProtKB-KW"/>
</dbReference>
<evidence type="ECO:0000259" key="5">
    <source>
        <dbReference type="PROSITE" id="PS51192"/>
    </source>
</evidence>
<organism evidence="6 7">
    <name type="scientific">Rhodopseudomonas palustris</name>
    <dbReference type="NCBI Taxonomy" id="1076"/>
    <lineage>
        <taxon>Bacteria</taxon>
        <taxon>Pseudomonadati</taxon>
        <taxon>Pseudomonadota</taxon>
        <taxon>Alphaproteobacteria</taxon>
        <taxon>Hyphomicrobiales</taxon>
        <taxon>Nitrobacteraceae</taxon>
        <taxon>Rhodopseudomonas</taxon>
    </lineage>
</organism>
<evidence type="ECO:0000256" key="1">
    <source>
        <dbReference type="ARBA" id="ARBA00022741"/>
    </source>
</evidence>
<dbReference type="GO" id="GO:0004386">
    <property type="term" value="F:helicase activity"/>
    <property type="evidence" value="ECO:0007669"/>
    <property type="project" value="UniProtKB-KW"/>
</dbReference>
<accession>A0AAX3DTP5</accession>
<dbReference type="InterPro" id="IPR011545">
    <property type="entry name" value="DEAD/DEAH_box_helicase_dom"/>
</dbReference>
<dbReference type="GO" id="GO:0003676">
    <property type="term" value="F:nucleic acid binding"/>
    <property type="evidence" value="ECO:0007669"/>
    <property type="project" value="InterPro"/>
</dbReference>
<dbReference type="InterPro" id="IPR014001">
    <property type="entry name" value="Helicase_ATP-bd"/>
</dbReference>
<name>A0AAX3DTP5_RHOPL</name>